<feature type="domain" description="HTH tetR-type" evidence="2">
    <location>
        <begin position="29"/>
        <end position="69"/>
    </location>
</feature>
<dbReference type="OrthoDB" id="649282at2"/>
<reference evidence="3 4" key="1">
    <citation type="submission" date="2019-09" db="EMBL/GenBank/DDBJ databases">
        <title>Genomes of Cryomorphaceae.</title>
        <authorList>
            <person name="Bowman J.P."/>
        </authorList>
    </citation>
    <scope>NUCLEOTIDE SEQUENCE [LARGE SCALE GENOMIC DNA]</scope>
    <source>
        <strain evidence="3 4">KCTC 52047</strain>
    </source>
</reference>
<dbReference type="EMBL" id="WACR01000012">
    <property type="protein sequence ID" value="KAB1062122.1"/>
    <property type="molecule type" value="Genomic_DNA"/>
</dbReference>
<name>A0A6N6M1M3_9FLAO</name>
<proteinExistence type="predicted"/>
<comment type="caution">
    <text evidence="3">The sequence shown here is derived from an EMBL/GenBank/DDBJ whole genome shotgun (WGS) entry which is preliminary data.</text>
</comment>
<dbReference type="InterPro" id="IPR001647">
    <property type="entry name" value="HTH_TetR"/>
</dbReference>
<evidence type="ECO:0000313" key="3">
    <source>
        <dbReference type="EMBL" id="KAB1062122.1"/>
    </source>
</evidence>
<evidence type="ECO:0000259" key="2">
    <source>
        <dbReference type="Pfam" id="PF00440"/>
    </source>
</evidence>
<dbReference type="InterPro" id="IPR009057">
    <property type="entry name" value="Homeodomain-like_sf"/>
</dbReference>
<dbReference type="GO" id="GO:0003677">
    <property type="term" value="F:DNA binding"/>
    <property type="evidence" value="ECO:0007669"/>
    <property type="project" value="UniProtKB-KW"/>
</dbReference>
<dbReference type="Pfam" id="PF00440">
    <property type="entry name" value="TetR_N"/>
    <property type="match status" value="1"/>
</dbReference>
<dbReference type="SUPFAM" id="SSF46689">
    <property type="entry name" value="Homeodomain-like"/>
    <property type="match status" value="1"/>
</dbReference>
<evidence type="ECO:0000313" key="4">
    <source>
        <dbReference type="Proteomes" id="UP000435357"/>
    </source>
</evidence>
<organism evidence="3 4">
    <name type="scientific">Salibacter halophilus</name>
    <dbReference type="NCBI Taxonomy" id="1803916"/>
    <lineage>
        <taxon>Bacteria</taxon>
        <taxon>Pseudomonadati</taxon>
        <taxon>Bacteroidota</taxon>
        <taxon>Flavobacteriia</taxon>
        <taxon>Flavobacteriales</taxon>
        <taxon>Salibacteraceae</taxon>
        <taxon>Salibacter</taxon>
    </lineage>
</organism>
<dbReference type="Proteomes" id="UP000435357">
    <property type="component" value="Unassembled WGS sequence"/>
</dbReference>
<accession>A0A6N6M1M3</accession>
<keyword evidence="4" id="KW-1185">Reference proteome</keyword>
<sequence length="221" mass="26116">MIQIKLNEKIYIKDPETSELGRMIVSDSITLIDKWGLENFTFRKLSKEINSTEASIYRYFENKYQLLAYLNSWYWNWMEYRVNFSINNIVDPYAKLEIIIELLTQPIERDPNFTHIDEKALHRIIISESAKTYLRKNVDETNKEGYFKSYKSLTKQLANIIREITPEYKYAESLISLIIEGGHSQVYFADHLPSLTNVNEKNCSLVEFCKDIVFSVIKKNK</sequence>
<dbReference type="RefSeq" id="WP_151169820.1">
    <property type="nucleotide sequence ID" value="NZ_WACR01000012.1"/>
</dbReference>
<protein>
    <submittedName>
        <fullName evidence="3">TetR/AcrR family transcriptional regulator</fullName>
    </submittedName>
</protein>
<dbReference type="AlphaFoldDB" id="A0A6N6M1M3"/>
<gene>
    <name evidence="3" type="ORF">F3059_12600</name>
</gene>
<keyword evidence="1" id="KW-0238">DNA-binding</keyword>
<evidence type="ECO:0000256" key="1">
    <source>
        <dbReference type="ARBA" id="ARBA00023125"/>
    </source>
</evidence>
<dbReference type="Gene3D" id="1.10.357.10">
    <property type="entry name" value="Tetracycline Repressor, domain 2"/>
    <property type="match status" value="1"/>
</dbReference>